<sequence length="64" mass="6726">MVSSLAVDCTGLPQLVLTETSLTEVSPIQPTIDKACVCVDTKKDAWRVCIAVNSSGVVIPIPVL</sequence>
<dbReference type="AlphaFoldDB" id="I6CMG7"/>
<name>I6CMG7_SHIFL</name>
<comment type="caution">
    <text evidence="1">The sequence shown here is derived from an EMBL/GenBank/DDBJ whole genome shotgun (WGS) entry which is preliminary data.</text>
</comment>
<accession>I6CMG7</accession>
<evidence type="ECO:0000313" key="1">
    <source>
        <dbReference type="EMBL" id="EIQ20709.1"/>
    </source>
</evidence>
<organism evidence="1 2">
    <name type="scientific">Shigella flexneri K-315</name>
    <dbReference type="NCBI Taxonomy" id="766150"/>
    <lineage>
        <taxon>Bacteria</taxon>
        <taxon>Pseudomonadati</taxon>
        <taxon>Pseudomonadota</taxon>
        <taxon>Gammaproteobacteria</taxon>
        <taxon>Enterobacterales</taxon>
        <taxon>Enterobacteriaceae</taxon>
        <taxon>Shigella</taxon>
    </lineage>
</organism>
<protein>
    <submittedName>
        <fullName evidence="1">Uncharacterized protein</fullName>
    </submittedName>
</protein>
<reference evidence="1 2" key="1">
    <citation type="submission" date="2012-03" db="EMBL/GenBank/DDBJ databases">
        <authorList>
            <person name="Rasko D."/>
            <person name="Redman J."/>
            <person name="Daugherty S.C."/>
            <person name="Tallon L."/>
            <person name="Sadzewicz L."/>
            <person name="Jones K."/>
            <person name="Santana-Cruz I."/>
            <person name="Liu X."/>
        </authorList>
    </citation>
    <scope>NUCLEOTIDE SEQUENCE [LARGE SCALE GENOMIC DNA]</scope>
    <source>
        <strain evidence="1 2">K-315</strain>
    </source>
</reference>
<dbReference type="EMBL" id="AKMY01000052">
    <property type="protein sequence ID" value="EIQ20709.1"/>
    <property type="molecule type" value="Genomic_DNA"/>
</dbReference>
<dbReference type="Proteomes" id="UP000005407">
    <property type="component" value="Unassembled WGS sequence"/>
</dbReference>
<gene>
    <name evidence="1" type="ORF">SFK315_2595</name>
</gene>
<proteinExistence type="predicted"/>
<evidence type="ECO:0000313" key="2">
    <source>
        <dbReference type="Proteomes" id="UP000005407"/>
    </source>
</evidence>